<dbReference type="PANTHER" id="PTHR14873">
    <property type="entry name" value="OS06G0694100 PROTEIN"/>
    <property type="match status" value="1"/>
</dbReference>
<proteinExistence type="predicted"/>
<keyword evidence="2" id="KW-1185">Reference proteome</keyword>
<dbReference type="InterPro" id="IPR011989">
    <property type="entry name" value="ARM-like"/>
</dbReference>
<dbReference type="PANTHER" id="PTHR14873:SF1">
    <property type="entry name" value="OS06G0694100 PROTEIN"/>
    <property type="match status" value="1"/>
</dbReference>
<dbReference type="InterPro" id="IPR016024">
    <property type="entry name" value="ARM-type_fold"/>
</dbReference>
<accession>A0A022PYN5</accession>
<dbReference type="eggNOG" id="ENOG502QVNS">
    <property type="taxonomic scope" value="Eukaryota"/>
</dbReference>
<name>A0A022PYN5_ERYGU</name>
<evidence type="ECO:0000313" key="2">
    <source>
        <dbReference type="Proteomes" id="UP000030748"/>
    </source>
</evidence>
<dbReference type="STRING" id="4155.A0A022PYN5"/>
<dbReference type="Proteomes" id="UP000030748">
    <property type="component" value="Unassembled WGS sequence"/>
</dbReference>
<protein>
    <submittedName>
        <fullName evidence="1">Uncharacterized protein</fullName>
    </submittedName>
</protein>
<organism evidence="1 2">
    <name type="scientific">Erythranthe guttata</name>
    <name type="common">Yellow monkey flower</name>
    <name type="synonym">Mimulus guttatus</name>
    <dbReference type="NCBI Taxonomy" id="4155"/>
    <lineage>
        <taxon>Eukaryota</taxon>
        <taxon>Viridiplantae</taxon>
        <taxon>Streptophyta</taxon>
        <taxon>Embryophyta</taxon>
        <taxon>Tracheophyta</taxon>
        <taxon>Spermatophyta</taxon>
        <taxon>Magnoliopsida</taxon>
        <taxon>eudicotyledons</taxon>
        <taxon>Gunneridae</taxon>
        <taxon>Pentapetalae</taxon>
        <taxon>asterids</taxon>
        <taxon>lamiids</taxon>
        <taxon>Lamiales</taxon>
        <taxon>Phrymaceae</taxon>
        <taxon>Erythranthe</taxon>
    </lineage>
</organism>
<dbReference type="AlphaFoldDB" id="A0A022PYN5"/>
<gene>
    <name evidence="1" type="ORF">MIMGU_mgv1a006626mg</name>
</gene>
<sequence>MFVVCTNKQFTLKLKPVNEEERLSEPLRESLRKTPYSPPESHADVSIKSFLISLLPDLSISGSDVRTKIKDFALCCAALASAPNATTEHLSWVPNALSLSAVSAFEEFAKLYCDDSMHANCLMKVDGLELDLSGVMESEKRLVVDLMPEILTMLKGSIKESAIDASDESDGVSAASARAPVAYAILAAYQFRWFVTQVDAPYIGKLCPLVIPCALTALDHWSPEVKGQGMISFIYLAKNVNAAEVGGYADVILDACCQNIASDDEIWHYVVEMSVLLLNLTQKSNPRSSWYEKLTNEMLNHLERQPRNKQRRISWLKHCEVLFNGLGLVLLAHFRRLFPLFFKWMHADDDETVTLVLERVITVVRLTWIRNSPYIERLVDELVTLYKDAALKVAREHIRSLIPQTLNLIRLCKRPEFDATWFKYKDDPNLTALMEVC</sequence>
<dbReference type="Gene3D" id="1.25.10.10">
    <property type="entry name" value="Leucine-rich Repeat Variant"/>
    <property type="match status" value="1"/>
</dbReference>
<dbReference type="EMBL" id="KI632289">
    <property type="protein sequence ID" value="EYU19978.1"/>
    <property type="molecule type" value="Genomic_DNA"/>
</dbReference>
<evidence type="ECO:0000313" key="1">
    <source>
        <dbReference type="EMBL" id="EYU19978.1"/>
    </source>
</evidence>
<reference evidence="1 2" key="1">
    <citation type="journal article" date="2013" name="Proc. Natl. Acad. Sci. U.S.A.">
        <title>Fine-scale variation in meiotic recombination in Mimulus inferred from population shotgun sequencing.</title>
        <authorList>
            <person name="Hellsten U."/>
            <person name="Wright K.M."/>
            <person name="Jenkins J."/>
            <person name="Shu S."/>
            <person name="Yuan Y."/>
            <person name="Wessler S.R."/>
            <person name="Schmutz J."/>
            <person name="Willis J.H."/>
            <person name="Rokhsar D.S."/>
        </authorList>
    </citation>
    <scope>NUCLEOTIDE SEQUENCE [LARGE SCALE GENOMIC DNA]</scope>
    <source>
        <strain evidence="2">cv. DUN x IM62</strain>
    </source>
</reference>
<dbReference type="SUPFAM" id="SSF48371">
    <property type="entry name" value="ARM repeat"/>
    <property type="match status" value="1"/>
</dbReference>